<keyword evidence="1" id="KW-0472">Membrane</keyword>
<evidence type="ECO:0000313" key="4">
    <source>
        <dbReference type="EMBL" id="KYP64130.1"/>
    </source>
</evidence>
<name>A0A151TAR2_CAJCA</name>
<dbReference type="EMBL" id="CM003609">
    <property type="protein sequence ID" value="KYP64130.1"/>
    <property type="molecule type" value="Genomic_DNA"/>
</dbReference>
<evidence type="ECO:0000313" key="2">
    <source>
        <dbReference type="EMBL" id="KYP64127.1"/>
    </source>
</evidence>
<keyword evidence="5" id="KW-1185">Reference proteome</keyword>
<dbReference type="OrthoDB" id="206313at2759"/>
<dbReference type="Gramene" id="C.cajan_18183.t">
    <property type="protein sequence ID" value="C.cajan_18183.t"/>
    <property type="gene ID" value="C.cajan_18183"/>
</dbReference>
<dbReference type="AlphaFoldDB" id="A0A151TAR2"/>
<dbReference type="EMBL" id="CM003609">
    <property type="protein sequence ID" value="KYP64127.1"/>
    <property type="molecule type" value="Genomic_DNA"/>
</dbReference>
<evidence type="ECO:0000313" key="3">
    <source>
        <dbReference type="EMBL" id="KYP64129.1"/>
    </source>
</evidence>
<organism evidence="2 5">
    <name type="scientific">Cajanus cajan</name>
    <name type="common">Pigeon pea</name>
    <name type="synonym">Cajanus indicus</name>
    <dbReference type="NCBI Taxonomy" id="3821"/>
    <lineage>
        <taxon>Eukaryota</taxon>
        <taxon>Viridiplantae</taxon>
        <taxon>Streptophyta</taxon>
        <taxon>Embryophyta</taxon>
        <taxon>Tracheophyta</taxon>
        <taxon>Spermatophyta</taxon>
        <taxon>Magnoliopsida</taxon>
        <taxon>eudicotyledons</taxon>
        <taxon>Gunneridae</taxon>
        <taxon>Pentapetalae</taxon>
        <taxon>rosids</taxon>
        <taxon>fabids</taxon>
        <taxon>Fabales</taxon>
        <taxon>Fabaceae</taxon>
        <taxon>Papilionoideae</taxon>
        <taxon>50 kb inversion clade</taxon>
        <taxon>NPAAA clade</taxon>
        <taxon>indigoferoid/millettioid clade</taxon>
        <taxon>Phaseoleae</taxon>
        <taxon>Cajanus</taxon>
    </lineage>
</organism>
<sequence length="107" mass="12240">MCRCFSVLTSLAAILYIAVNVLSAVRSFKHASDIFDSIFYYYAVIIAAFVVLAETEWSFILNFSKALEYWAVRGMLQILYAFLSIYSQLSYLLPLLSDFNLHIKLCS</sequence>
<dbReference type="PANTHER" id="PTHR34965:SF1">
    <property type="entry name" value="OS07G0118300 PROTEIN"/>
    <property type="match status" value="1"/>
</dbReference>
<dbReference type="PANTHER" id="PTHR34965">
    <property type="entry name" value="OS07G0118300 PROTEIN"/>
    <property type="match status" value="1"/>
</dbReference>
<dbReference type="Gramene" id="C.cajan_18186.t">
    <property type="protein sequence ID" value="C.cajan_18186.t"/>
    <property type="gene ID" value="C.cajan_18186"/>
</dbReference>
<evidence type="ECO:0000313" key="5">
    <source>
        <dbReference type="Proteomes" id="UP000075243"/>
    </source>
</evidence>
<dbReference type="Proteomes" id="UP000075243">
    <property type="component" value="Chromosome 7"/>
</dbReference>
<accession>A0A151TAR2</accession>
<keyword evidence="1" id="KW-0812">Transmembrane</keyword>
<feature type="transmembrane region" description="Helical" evidence="1">
    <location>
        <begin position="75"/>
        <end position="93"/>
    </location>
</feature>
<keyword evidence="1" id="KW-1133">Transmembrane helix</keyword>
<feature type="transmembrane region" description="Helical" evidence="1">
    <location>
        <begin position="39"/>
        <end position="63"/>
    </location>
</feature>
<dbReference type="STRING" id="3821.A0A151TAR2"/>
<evidence type="ECO:0000256" key="1">
    <source>
        <dbReference type="SAM" id="Phobius"/>
    </source>
</evidence>
<dbReference type="EMBL" id="CM003609">
    <property type="protein sequence ID" value="KYP64129.1"/>
    <property type="molecule type" value="Genomic_DNA"/>
</dbReference>
<protein>
    <submittedName>
        <fullName evidence="2">Uncharacterized protein</fullName>
    </submittedName>
</protein>
<reference evidence="2 5" key="1">
    <citation type="journal article" date="2012" name="Nat. Biotechnol.">
        <title>Draft genome sequence of pigeonpea (Cajanus cajan), an orphan legume crop of resource-poor farmers.</title>
        <authorList>
            <person name="Varshney R.K."/>
            <person name="Chen W."/>
            <person name="Li Y."/>
            <person name="Bharti A.K."/>
            <person name="Saxena R.K."/>
            <person name="Schlueter J.A."/>
            <person name="Donoghue M.T."/>
            <person name="Azam S."/>
            <person name="Fan G."/>
            <person name="Whaley A.M."/>
            <person name="Farmer A.D."/>
            <person name="Sheridan J."/>
            <person name="Iwata A."/>
            <person name="Tuteja R."/>
            <person name="Penmetsa R.V."/>
            <person name="Wu W."/>
            <person name="Upadhyaya H.D."/>
            <person name="Yang S.P."/>
            <person name="Shah T."/>
            <person name="Saxena K.B."/>
            <person name="Michael T."/>
            <person name="McCombie W.R."/>
            <person name="Yang B."/>
            <person name="Zhang G."/>
            <person name="Yang H."/>
            <person name="Wang J."/>
            <person name="Spillane C."/>
            <person name="Cook D.R."/>
            <person name="May G.D."/>
            <person name="Xu X."/>
            <person name="Jackson S.A."/>
        </authorList>
    </citation>
    <scope>NUCLEOTIDE SEQUENCE [LARGE SCALE GENOMIC DNA]</scope>
    <source>
        <strain evidence="5">cv. Asha</strain>
    </source>
</reference>
<proteinExistence type="predicted"/>
<gene>
    <name evidence="2" type="ORF">KK1_018716</name>
    <name evidence="3" type="ORF">KK1_018718</name>
    <name evidence="4" type="ORF">KK1_018719</name>
</gene>
<dbReference type="Gramene" id="C.cajan_18185.t">
    <property type="protein sequence ID" value="C.cajan_18185.t"/>
    <property type="gene ID" value="C.cajan_18185"/>
</dbReference>